<evidence type="ECO:0000313" key="4">
    <source>
        <dbReference type="Proteomes" id="UP000009080"/>
    </source>
</evidence>
<accession>C5BRF4</accession>
<dbReference type="AlphaFoldDB" id="C5BRF4"/>
<sequence>MSHNTQTCDIAIVGGGLSGLYLAHCLTEQRGEKWAATNLRLFEAGPRLGGRILSLELEDDYGLDLGPSWVWPEDQPLIYSLVRSLGLSLLPQWQEGNAIYQLSGDLPAQTYRDQRGYAGAYRIAGGTGRIIEGLQQTLPISLCTRHRLVSLEDAGDRVELIFNNTLTGVTHVVWARQVVLAMPPRIVASRIQFFPALPQKLFDTLLKTPTWMAGQAKMAVSYEQAFWRQDGWSGTAMANFAGVAIAEVFDACGPDAAPAALGGFIGAPPGARQQDTGALREKIMQQLVSYFGELAASPQRLHLYDWYGNEDIAHPLDAQPLYSHPRYGHPWLSLDHWNDKLLLCGTETARESGGYMEGALNSAKRVCAQLSVSLESVRSR</sequence>
<dbReference type="Pfam" id="PF01593">
    <property type="entry name" value="Amino_oxidase"/>
    <property type="match status" value="1"/>
</dbReference>
<protein>
    <submittedName>
        <fullName evidence="3">Amine oxidase family, flavin-containing protein</fullName>
    </submittedName>
</protein>
<dbReference type="EMBL" id="CP001614">
    <property type="protein sequence ID" value="ACR10738.1"/>
    <property type="molecule type" value="Genomic_DNA"/>
</dbReference>
<comment type="similarity">
    <text evidence="1">Belongs to the flavin monoamine oxidase family.</text>
</comment>
<dbReference type="PANTHER" id="PTHR43563">
    <property type="entry name" value="AMINE OXIDASE"/>
    <property type="match status" value="1"/>
</dbReference>
<evidence type="ECO:0000259" key="2">
    <source>
        <dbReference type="Pfam" id="PF01593"/>
    </source>
</evidence>
<dbReference type="GO" id="GO:0016491">
    <property type="term" value="F:oxidoreductase activity"/>
    <property type="evidence" value="ECO:0007669"/>
    <property type="project" value="InterPro"/>
</dbReference>
<dbReference type="PANTHER" id="PTHR43563:SF1">
    <property type="entry name" value="AMINE OXIDASE [FLAVIN-CONTAINING] B"/>
    <property type="match status" value="1"/>
</dbReference>
<dbReference type="STRING" id="377629.TERTU_3532"/>
<evidence type="ECO:0000313" key="3">
    <source>
        <dbReference type="EMBL" id="ACR10738.1"/>
    </source>
</evidence>
<reference evidence="3 4" key="1">
    <citation type="journal article" date="2009" name="PLoS ONE">
        <title>The complete genome of Teredinibacter turnerae T7901: an intracellular endosymbiont of marine wood-boring bivalves (shipworms).</title>
        <authorList>
            <person name="Yang J.C."/>
            <person name="Madupu R."/>
            <person name="Durkin A.S."/>
            <person name="Ekborg N.A."/>
            <person name="Pedamallu C.S."/>
            <person name="Hostetler J.B."/>
            <person name="Radune D."/>
            <person name="Toms B.S."/>
            <person name="Henrissat B."/>
            <person name="Coutinho P.M."/>
            <person name="Schwarz S."/>
            <person name="Field L."/>
            <person name="Trindade-Silva A.E."/>
            <person name="Soares C.A.G."/>
            <person name="Elshahawi S."/>
            <person name="Hanora A."/>
            <person name="Schmidt E.W."/>
            <person name="Haygood M.G."/>
            <person name="Posfai J."/>
            <person name="Benner J."/>
            <person name="Madinger C."/>
            <person name="Nove J."/>
            <person name="Anton B."/>
            <person name="Chaudhary K."/>
            <person name="Foster J."/>
            <person name="Holman A."/>
            <person name="Kumar S."/>
            <person name="Lessard P.A."/>
            <person name="Luyten Y.A."/>
            <person name="Slatko B."/>
            <person name="Wood N."/>
            <person name="Wu B."/>
            <person name="Teplitski M."/>
            <person name="Mougous J.D."/>
            <person name="Ward N."/>
            <person name="Eisen J.A."/>
            <person name="Badger J.H."/>
            <person name="Distel D.L."/>
        </authorList>
    </citation>
    <scope>NUCLEOTIDE SEQUENCE [LARGE SCALE GENOMIC DNA]</scope>
    <source>
        <strain evidence="4">ATCC 39867 / T7901</strain>
    </source>
</reference>
<dbReference type="InterPro" id="IPR036188">
    <property type="entry name" value="FAD/NAD-bd_sf"/>
</dbReference>
<dbReference type="KEGG" id="ttu:TERTU_3532"/>
<dbReference type="InterPro" id="IPR002937">
    <property type="entry name" value="Amino_oxidase"/>
</dbReference>
<evidence type="ECO:0000256" key="1">
    <source>
        <dbReference type="ARBA" id="ARBA00005995"/>
    </source>
</evidence>
<dbReference type="InterPro" id="IPR050703">
    <property type="entry name" value="Flavin_MAO"/>
</dbReference>
<proteinExistence type="inferred from homology"/>
<dbReference type="eggNOG" id="COG1231">
    <property type="taxonomic scope" value="Bacteria"/>
</dbReference>
<dbReference type="Proteomes" id="UP000009080">
    <property type="component" value="Chromosome"/>
</dbReference>
<dbReference type="OrthoDB" id="337830at2"/>
<organism evidence="3 4">
    <name type="scientific">Teredinibacter turnerae (strain ATCC 39867 / T7901)</name>
    <dbReference type="NCBI Taxonomy" id="377629"/>
    <lineage>
        <taxon>Bacteria</taxon>
        <taxon>Pseudomonadati</taxon>
        <taxon>Pseudomonadota</taxon>
        <taxon>Gammaproteobacteria</taxon>
        <taxon>Cellvibrionales</taxon>
        <taxon>Cellvibrionaceae</taxon>
        <taxon>Teredinibacter</taxon>
    </lineage>
</organism>
<feature type="domain" description="Amine oxidase" evidence="2">
    <location>
        <begin position="112"/>
        <end position="370"/>
    </location>
</feature>
<keyword evidence="4" id="KW-1185">Reference proteome</keyword>
<dbReference type="HOGENOM" id="CLU_004498_0_2_6"/>
<dbReference type="SUPFAM" id="SSF54373">
    <property type="entry name" value="FAD-linked reductases, C-terminal domain"/>
    <property type="match status" value="1"/>
</dbReference>
<dbReference type="eggNOG" id="COG1233">
    <property type="taxonomic scope" value="Bacteria"/>
</dbReference>
<dbReference type="Pfam" id="PF13450">
    <property type="entry name" value="NAD_binding_8"/>
    <property type="match status" value="1"/>
</dbReference>
<dbReference type="RefSeq" id="WP_015816850.1">
    <property type="nucleotide sequence ID" value="NC_012997.1"/>
</dbReference>
<dbReference type="SUPFAM" id="SSF51905">
    <property type="entry name" value="FAD/NAD(P)-binding domain"/>
    <property type="match status" value="1"/>
</dbReference>
<gene>
    <name evidence="3" type="ordered locus">TERTU_3532</name>
</gene>
<name>C5BRF4_TERTT</name>
<dbReference type="Gene3D" id="3.50.50.60">
    <property type="entry name" value="FAD/NAD(P)-binding domain"/>
    <property type="match status" value="2"/>
</dbReference>